<proteinExistence type="predicted"/>
<dbReference type="EMBL" id="JANVFS010000006">
    <property type="protein sequence ID" value="KAJ4491538.1"/>
    <property type="molecule type" value="Genomic_DNA"/>
</dbReference>
<reference evidence="2" key="1">
    <citation type="submission" date="2022-08" db="EMBL/GenBank/DDBJ databases">
        <authorList>
            <consortium name="DOE Joint Genome Institute"/>
            <person name="Min B."/>
            <person name="Riley R."/>
            <person name="Sierra-Patev S."/>
            <person name="Naranjo-Ortiz M."/>
            <person name="Looney B."/>
            <person name="Konkel Z."/>
            <person name="Slot J.C."/>
            <person name="Sakamoto Y."/>
            <person name="Steenwyk J.L."/>
            <person name="Rokas A."/>
            <person name="Carro J."/>
            <person name="Camarero S."/>
            <person name="Ferreira P."/>
            <person name="Molpeceres G."/>
            <person name="Ruiz-Duenas F.J."/>
            <person name="Serrano A."/>
            <person name="Henrissat B."/>
            <person name="Drula E."/>
            <person name="Hughes K.W."/>
            <person name="Mata J.L."/>
            <person name="Ishikawa N.K."/>
            <person name="Vargas-Isla R."/>
            <person name="Ushijima S."/>
            <person name="Smith C.A."/>
            <person name="Ahrendt S."/>
            <person name="Andreopoulos W."/>
            <person name="He G."/>
            <person name="Labutti K."/>
            <person name="Lipzen A."/>
            <person name="Ng V."/>
            <person name="Sandor L."/>
            <person name="Barry K."/>
            <person name="Martinez A.T."/>
            <person name="Xiao Y."/>
            <person name="Gibbons J.G."/>
            <person name="Terashima K."/>
            <person name="Hibbett D.S."/>
            <person name="Grigoriev I.V."/>
        </authorList>
    </citation>
    <scope>NUCLEOTIDE SEQUENCE</scope>
    <source>
        <strain evidence="2">Sp2 HRB7682 ss15</strain>
    </source>
</reference>
<reference evidence="2" key="2">
    <citation type="journal article" date="2023" name="Proc. Natl. Acad. Sci. U.S.A.">
        <title>A global phylogenomic analysis of the shiitake genus Lentinula.</title>
        <authorList>
            <person name="Sierra-Patev S."/>
            <person name="Min B."/>
            <person name="Naranjo-Ortiz M."/>
            <person name="Looney B."/>
            <person name="Konkel Z."/>
            <person name="Slot J.C."/>
            <person name="Sakamoto Y."/>
            <person name="Steenwyk J.L."/>
            <person name="Rokas A."/>
            <person name="Carro J."/>
            <person name="Camarero S."/>
            <person name="Ferreira P."/>
            <person name="Molpeceres G."/>
            <person name="Ruiz-Duenas F.J."/>
            <person name="Serrano A."/>
            <person name="Henrissat B."/>
            <person name="Drula E."/>
            <person name="Hughes K.W."/>
            <person name="Mata J.L."/>
            <person name="Ishikawa N.K."/>
            <person name="Vargas-Isla R."/>
            <person name="Ushijima S."/>
            <person name="Smith C.A."/>
            <person name="Donoghue J."/>
            <person name="Ahrendt S."/>
            <person name="Andreopoulos W."/>
            <person name="He G."/>
            <person name="LaButti K."/>
            <person name="Lipzen A."/>
            <person name="Ng V."/>
            <person name="Riley R."/>
            <person name="Sandor L."/>
            <person name="Barry K."/>
            <person name="Martinez A.T."/>
            <person name="Xiao Y."/>
            <person name="Gibbons J.G."/>
            <person name="Terashima K."/>
            <person name="Grigoriev I.V."/>
            <person name="Hibbett D."/>
        </authorList>
    </citation>
    <scope>NUCLEOTIDE SEQUENCE</scope>
    <source>
        <strain evidence="2">Sp2 HRB7682 ss15</strain>
    </source>
</reference>
<evidence type="ECO:0000256" key="1">
    <source>
        <dbReference type="SAM" id="SignalP"/>
    </source>
</evidence>
<evidence type="ECO:0000313" key="2">
    <source>
        <dbReference type="EMBL" id="KAJ4491538.1"/>
    </source>
</evidence>
<dbReference type="AlphaFoldDB" id="A0A9W9AVP8"/>
<feature type="signal peptide" evidence="1">
    <location>
        <begin position="1"/>
        <end position="24"/>
    </location>
</feature>
<comment type="caution">
    <text evidence="2">The sequence shown here is derived from an EMBL/GenBank/DDBJ whole genome shotgun (WGS) entry which is preliminary data.</text>
</comment>
<keyword evidence="1" id="KW-0732">Signal</keyword>
<accession>A0A9W9AVP8</accession>
<dbReference type="Proteomes" id="UP001150238">
    <property type="component" value="Unassembled WGS sequence"/>
</dbReference>
<sequence length="169" mass="18521">MHLNPTYLFLGLVSAALSISSTCAVPLNASPEDSLATRAPVQNTVPVNSAGPVGSLAMRTSTRDTEPVEAAISLAIRETHEVDIVFKFPAPPQRGGYVRNSKEVRTKVHKVVEGYWARMRLSGTVLTTLKNCPKHDYVDDFYVSGSVQGYFHTLTPTTWTDGDIVWEVE</sequence>
<organism evidence="2 3">
    <name type="scientific">Lentinula lateritia</name>
    <dbReference type="NCBI Taxonomy" id="40482"/>
    <lineage>
        <taxon>Eukaryota</taxon>
        <taxon>Fungi</taxon>
        <taxon>Dikarya</taxon>
        <taxon>Basidiomycota</taxon>
        <taxon>Agaricomycotina</taxon>
        <taxon>Agaricomycetes</taxon>
        <taxon>Agaricomycetidae</taxon>
        <taxon>Agaricales</taxon>
        <taxon>Marasmiineae</taxon>
        <taxon>Omphalotaceae</taxon>
        <taxon>Lentinula</taxon>
    </lineage>
</organism>
<protein>
    <submittedName>
        <fullName evidence="2">Uncharacterized protein</fullName>
    </submittedName>
</protein>
<name>A0A9W9AVP8_9AGAR</name>
<evidence type="ECO:0000313" key="3">
    <source>
        <dbReference type="Proteomes" id="UP001150238"/>
    </source>
</evidence>
<feature type="chain" id="PRO_5040740178" evidence="1">
    <location>
        <begin position="25"/>
        <end position="169"/>
    </location>
</feature>
<gene>
    <name evidence="2" type="ORF">C8J55DRAFT_504439</name>
</gene>